<accession>A0A7V1N2F0</accession>
<protein>
    <recommendedName>
        <fullName evidence="2">DUF4020 domain-containing protein</fullName>
    </recommendedName>
</protein>
<proteinExistence type="predicted"/>
<evidence type="ECO:0008006" key="2">
    <source>
        <dbReference type="Google" id="ProtNLM"/>
    </source>
</evidence>
<dbReference type="AlphaFoldDB" id="A0A7V1N2F0"/>
<evidence type="ECO:0000313" key="1">
    <source>
        <dbReference type="EMBL" id="HEB74059.1"/>
    </source>
</evidence>
<dbReference type="EMBL" id="DRKW01000139">
    <property type="protein sequence ID" value="HEB74059.1"/>
    <property type="molecule type" value="Genomic_DNA"/>
</dbReference>
<reference evidence="1" key="1">
    <citation type="journal article" date="2020" name="mSystems">
        <title>Genome- and Community-Level Interaction Insights into Carbon Utilization and Element Cycling Functions of Hydrothermarchaeota in Hydrothermal Sediment.</title>
        <authorList>
            <person name="Zhou Z."/>
            <person name="Liu Y."/>
            <person name="Xu W."/>
            <person name="Pan J."/>
            <person name="Luo Z.H."/>
            <person name="Li M."/>
        </authorList>
    </citation>
    <scope>NUCLEOTIDE SEQUENCE [LARGE SCALE GENOMIC DNA]</scope>
    <source>
        <strain evidence="1">HyVt-45</strain>
    </source>
</reference>
<comment type="caution">
    <text evidence="1">The sequence shown here is derived from an EMBL/GenBank/DDBJ whole genome shotgun (WGS) entry which is preliminary data.</text>
</comment>
<dbReference type="InterPro" id="IPR029035">
    <property type="entry name" value="DHS-like_NAD/FAD-binding_dom"/>
</dbReference>
<dbReference type="Gene3D" id="3.40.50.1220">
    <property type="entry name" value="TPP-binding domain"/>
    <property type="match status" value="1"/>
</dbReference>
<organism evidence="1">
    <name type="scientific">Desulfofervidus auxilii</name>
    <dbReference type="NCBI Taxonomy" id="1621989"/>
    <lineage>
        <taxon>Bacteria</taxon>
        <taxon>Pseudomonadati</taxon>
        <taxon>Thermodesulfobacteriota</taxon>
        <taxon>Candidatus Desulfofervidia</taxon>
        <taxon>Candidatus Desulfofervidales</taxon>
        <taxon>Candidatus Desulfofervidaceae</taxon>
        <taxon>Candidatus Desulfofervidus</taxon>
    </lineage>
</organism>
<name>A0A7V1N2F0_DESA2</name>
<dbReference type="SUPFAM" id="SSF52467">
    <property type="entry name" value="DHS-like NAD/FAD-binding domain"/>
    <property type="match status" value="1"/>
</dbReference>
<dbReference type="Pfam" id="PF13289">
    <property type="entry name" value="SIR2_2"/>
    <property type="match status" value="1"/>
</dbReference>
<gene>
    <name evidence="1" type="ORF">ENJ03_02425</name>
</gene>
<sequence length="969" mass="113148">MWIKEVNFPVEVIEALQKGRLIIFAGAGVSAGPPSNLPTFKNLAEKIAKESGFEIERPFDRFLGKLKKNGVKTHHIAQEILSNPNSKPTELHKYLVKLFSKSEDVRIVTTNFDRHFSTVVNKEFGNGVKIYYAPALPLGNKFNGLVYLHGCIDQNPEELILTDSDFGLAYLIEGWATRFLKALFTEYVVLFIGYSHNDLIMQYLARGLPPEKSRYALTHMGNGEHWEFLGITPIPYPLKEDSSNKHEPLVEAIKEWSKRIKWGLLEHKRRIRKIVKSPPPLEREEADYIENTLKDLTTTRIFLQYARSLEWLEWAEEKGLFKPLFKLNEPVDKISQEIAVWFAENYVLQHPEEALTLVQRHGLTINPVLWQEIAHRLAFSQQPLDTKIFARWVEVLLQSALQHKQQFSFLEYLLLKCQTVKDDDIAILLFEYLTRPYPILKPHFGLDEERQEQQKVDIEVAVSGKDFELRERWERHFKPNLKTFAYKLEPILTNHLQQAHLLLRATGRTNELYDPISVLRPAIEPHEQNHYYKSKLDVLIDAARDIIEYLAINDPAYAQAVITKWAFSDIPLLKRLAIHGIIKIKSRHLTSDEKIKWLLNRDWLYAPHVKHEVFRLLKIAYPEASENIRKQLLEKAEYRLDAKNEKTRQYEAYNLLYWLHKVAPDCSFTTKKFRKIQEAYPEFKPHKYPNFEHYFEAQIGSQSPITVEEILSRHPSEIIGWLLSYQGEEFMGPDRLGLLSTVSQTVAQSFDWGWQLVEVLKGKNEWATDLWPSIIRGWENASLEKDQWGKILTFLKNQSQLYQFSHAIADLLLEGIKKTEGGIPFPLLLEAENIAKRLWDTLERSEEEKSHECKDWLTKAINHSGGKLAEFWLYALSKRIKKEKLIGLPEAYKRYFAKVLLGKSYSAQMGRILLSSQLYFLFNADPDWTRKNLLPLFNWSIDKKQAQQAWDGYLKWGKWNEPLLKELLP</sequence>
<feature type="non-terminal residue" evidence="1">
    <location>
        <position position="969"/>
    </location>
</feature>
<dbReference type="Proteomes" id="UP000886268">
    <property type="component" value="Unassembled WGS sequence"/>
</dbReference>